<dbReference type="Proteomes" id="UP001295684">
    <property type="component" value="Unassembled WGS sequence"/>
</dbReference>
<gene>
    <name evidence="1" type="ORF">ECRASSUSDP1_LOCUS27003</name>
</gene>
<dbReference type="AlphaFoldDB" id="A0AAD1Y6K1"/>
<name>A0AAD1Y6K1_EUPCR</name>
<dbReference type="EMBL" id="CAMPGE010027850">
    <property type="protein sequence ID" value="CAI2385439.1"/>
    <property type="molecule type" value="Genomic_DNA"/>
</dbReference>
<protein>
    <submittedName>
        <fullName evidence="1">Uncharacterized protein</fullName>
    </submittedName>
</protein>
<keyword evidence="2" id="KW-1185">Reference proteome</keyword>
<sequence length="369" mass="43365">MIDFCIKCFLVFRKAIFHTFKKNEAETQDGFFSYTPDGDETEFIGVDTVSQEISSIGADNPLFNMKFVKDSRSKSYERSVFNFLEVTGNMGGLFEILEICGESLWGFSLARRFSTPSFQNCTKSMTQKSKMITICQKLSKIKKNNKIRKIRNWIEKKIYLTEQNEKCDTRQIWKKELLRDKAMNAMRKRIKYDWKITDYIFNLFRCLSFICCCCCCNKRSLNFRNRLRLYDKGESKLAKELDAVHFVKSFRNLSTLVASVVDDRERLMIAYQKCHLLSLQSDTSNSCSDENFDSIPKMFAKASTKELHQIKVENFMAEYSKEKWTDKDYKLLNGVFNREKLSQEQIETLMNHMDNANIYQGINEKYCLS</sequence>
<accession>A0AAD1Y6K1</accession>
<reference evidence="1" key="1">
    <citation type="submission" date="2023-07" db="EMBL/GenBank/DDBJ databases">
        <authorList>
            <consortium name="AG Swart"/>
            <person name="Singh M."/>
            <person name="Singh A."/>
            <person name="Seah K."/>
            <person name="Emmerich C."/>
        </authorList>
    </citation>
    <scope>NUCLEOTIDE SEQUENCE</scope>
    <source>
        <strain evidence="1">DP1</strain>
    </source>
</reference>
<proteinExistence type="predicted"/>
<organism evidence="1 2">
    <name type="scientific">Euplotes crassus</name>
    <dbReference type="NCBI Taxonomy" id="5936"/>
    <lineage>
        <taxon>Eukaryota</taxon>
        <taxon>Sar</taxon>
        <taxon>Alveolata</taxon>
        <taxon>Ciliophora</taxon>
        <taxon>Intramacronucleata</taxon>
        <taxon>Spirotrichea</taxon>
        <taxon>Hypotrichia</taxon>
        <taxon>Euplotida</taxon>
        <taxon>Euplotidae</taxon>
        <taxon>Moneuplotes</taxon>
    </lineage>
</organism>
<comment type="caution">
    <text evidence="1">The sequence shown here is derived from an EMBL/GenBank/DDBJ whole genome shotgun (WGS) entry which is preliminary data.</text>
</comment>
<evidence type="ECO:0000313" key="2">
    <source>
        <dbReference type="Proteomes" id="UP001295684"/>
    </source>
</evidence>
<evidence type="ECO:0000313" key="1">
    <source>
        <dbReference type="EMBL" id="CAI2385439.1"/>
    </source>
</evidence>